<sequence length="1272" mass="142010">MIIKKTHHYLQWLFWLFVAYLLITRVFISWVQFYPQQAINITQWLTDSEIQLNSIEIEQDWLGFQATLKDISIESSKFQFQANVFSADINTFSIFIPSIGYGDYLKISKGSYQNKVPAELEAINRTLSVDDFSKIDINISRLWKRVKLQDFVLNEVTRPGLSIQLHDFQSINASRLSIVSEFSLNYKDVFNYERFNFQSSFAANVWGGIETGEFSLSSFRPLQIEGLSKLLSLNWQKVLPQGELIVDLKGTVSQSQLSSMELNLNTQALSWRQQQEDLPVSLGLQLLWDAEHQNIQKQFKEWHFSLSKIQIDNRFIDAVSPMELYFETGEYLNFNAEYFDIEPFKVLVKSLITTPHVAALFDRTAYLNISNLSGKLNWETLDVPHLAIHFDRLDLPVTDYPGMSLQNFQIVKTPNEVLLSTPKPIWVMAPDIHSKPMKLALPKIVQFKLDSLNQAWQLNKTDLTLDSIPVSLSINQLTSAYIDSQFALNIETMSKVKEYLPYDLMSSNLKKWLTESLQGGEDVSVNGSVRGLFKDFPFAKGDGLFKVAAHVNNAKLKFNARWPMLQNFDADVIFTPFKIDIAVDSVNLGAGVVAKDVSVNIPDLDKHDIGLTVKGSVKTRLNSAIKYLAMSPLADKLGMQELFKEGAKFGGGSNILLDRIWVPISGYDNKAEEVAGSVVFLDSSIELFEKLKFQNIRGQLSFTDTGVSAKKLTYDVLQGKGSVKITTNTKTQKVTVMGNGHFLKDKNSWFSKPVPWNAKLLVPFKSAKDKMVNLNVVANISKAQSKLPEPLNNEALQNKQIELQATIAKGVVEAHANIPDLLESKLKWQDSGDGYALQQNQIAFGLPIKNVQSNIANESFIVGKINQFNLDDWMPLIKEANLFGNKPSKGIGLKLNNISASVKNTIFLSHDYTGLDIALTAKPHQPISVKVKSKDVDGQVFFENNDVIRVDLKHFQFFTDDMGGEDLSATLSKESMSCTEQSQAQNLLPKIILSAKNIKIDERKIDSIAFVVEDKKNNLSIQNITGNFGGKAGVLKSSYSFDKQKQKSILNAKLTSNDVAAVTEFIKLNKGFTGKSADVDIQLNWSGGLECFSTKSSQGSIRFKLEDGSVEDVEPGFARLIGLLSVESLVRRLKLDLKDVTNKGMIYDEIKGQAILNNGLLNLKDFTIKAPSASGVIKGQVDIIKQTFNLVAKITPKIGATIPTIAAIAGGTNPLAALAIYTLMKVIPGVNENLVTYEYKVNGPWTAPIINDNKPADGVKEEIFEESVLDLN</sequence>
<reference evidence="3 4" key="1">
    <citation type="submission" date="2022-06" db="EMBL/GenBank/DDBJ databases">
        <title>Thiomicrohabdus sp. nov, an obligately chemolithoautotrophic, sulfur-oxidizing bacterium isolated from beach of Guanyin Mountain. Amoy.</title>
        <authorList>
            <person name="Zhu H."/>
        </authorList>
    </citation>
    <scope>NUCLEOTIDE SEQUENCE [LARGE SCALE GENOMIC DNA]</scope>
    <source>
        <strain evidence="3 4">XGS-01</strain>
    </source>
</reference>
<evidence type="ECO:0000256" key="1">
    <source>
        <dbReference type="SAM" id="Phobius"/>
    </source>
</evidence>
<feature type="transmembrane region" description="Helical" evidence="1">
    <location>
        <begin position="12"/>
        <end position="33"/>
    </location>
</feature>
<keyword evidence="4" id="KW-1185">Reference proteome</keyword>
<evidence type="ECO:0000313" key="4">
    <source>
        <dbReference type="Proteomes" id="UP001222275"/>
    </source>
</evidence>
<keyword evidence="1" id="KW-1133">Transmembrane helix</keyword>
<dbReference type="InterPro" id="IPR011836">
    <property type="entry name" value="YhdP"/>
</dbReference>
<proteinExistence type="predicted"/>
<dbReference type="InterPro" id="IPR025263">
    <property type="entry name" value="YhdP_central"/>
</dbReference>
<dbReference type="RefSeq" id="WP_275594375.1">
    <property type="nucleotide sequence ID" value="NZ_CP102381.1"/>
</dbReference>
<name>A0ABY8CDB3_9GAMM</name>
<evidence type="ECO:0000313" key="3">
    <source>
        <dbReference type="EMBL" id="WEJ62118.1"/>
    </source>
</evidence>
<evidence type="ECO:0000259" key="2">
    <source>
        <dbReference type="Pfam" id="PF13116"/>
    </source>
</evidence>
<dbReference type="Proteomes" id="UP001222275">
    <property type="component" value="Chromosome"/>
</dbReference>
<organism evidence="3 4">
    <name type="scientific">Thiomicrorhabdus lithotrophica</name>
    <dbReference type="NCBI Taxonomy" id="2949997"/>
    <lineage>
        <taxon>Bacteria</taxon>
        <taxon>Pseudomonadati</taxon>
        <taxon>Pseudomonadota</taxon>
        <taxon>Gammaproteobacteria</taxon>
        <taxon>Thiotrichales</taxon>
        <taxon>Piscirickettsiaceae</taxon>
        <taxon>Thiomicrorhabdus</taxon>
    </lineage>
</organism>
<gene>
    <name evidence="3" type="ORF">NR989_08860</name>
</gene>
<dbReference type="PANTHER" id="PTHR38690">
    <property type="entry name" value="PROTEASE-RELATED"/>
    <property type="match status" value="1"/>
</dbReference>
<protein>
    <recommendedName>
        <fullName evidence="2">YhdP central domain-containing protein</fullName>
    </recommendedName>
</protein>
<dbReference type="EMBL" id="CP102381">
    <property type="protein sequence ID" value="WEJ62118.1"/>
    <property type="molecule type" value="Genomic_DNA"/>
</dbReference>
<accession>A0ABY8CDB3</accession>
<keyword evidence="1" id="KW-0812">Transmembrane</keyword>
<dbReference type="PANTHER" id="PTHR38690:SF1">
    <property type="entry name" value="PROTEASE"/>
    <property type="match status" value="1"/>
</dbReference>
<feature type="domain" description="YhdP central" evidence="2">
    <location>
        <begin position="9"/>
        <end position="1250"/>
    </location>
</feature>
<dbReference type="Pfam" id="PF13116">
    <property type="entry name" value="YhdP"/>
    <property type="match status" value="1"/>
</dbReference>
<keyword evidence="1" id="KW-0472">Membrane</keyword>